<evidence type="ECO:0000313" key="6">
    <source>
        <dbReference type="Proteomes" id="UP000549617"/>
    </source>
</evidence>
<keyword evidence="1 2" id="KW-0238">DNA-binding</keyword>
<name>A0A7W9AGX0_9SPHN</name>
<gene>
    <name evidence="5" type="ORF">FHS49_001371</name>
</gene>
<dbReference type="PANTHER" id="PTHR30055:SF146">
    <property type="entry name" value="HTH-TYPE TRANSCRIPTIONAL DUAL REGULATOR CECR"/>
    <property type="match status" value="1"/>
</dbReference>
<dbReference type="InterPro" id="IPR009057">
    <property type="entry name" value="Homeodomain-like_sf"/>
</dbReference>
<dbReference type="PROSITE" id="PS50977">
    <property type="entry name" value="HTH_TETR_2"/>
    <property type="match status" value="1"/>
</dbReference>
<evidence type="ECO:0000256" key="2">
    <source>
        <dbReference type="PROSITE-ProRule" id="PRU00335"/>
    </source>
</evidence>
<keyword evidence="6" id="KW-1185">Reference proteome</keyword>
<dbReference type="SUPFAM" id="SSF46689">
    <property type="entry name" value="Homeodomain-like"/>
    <property type="match status" value="1"/>
</dbReference>
<evidence type="ECO:0000259" key="4">
    <source>
        <dbReference type="PROSITE" id="PS50977"/>
    </source>
</evidence>
<dbReference type="InterPro" id="IPR023772">
    <property type="entry name" value="DNA-bd_HTH_TetR-type_CS"/>
</dbReference>
<evidence type="ECO:0000313" key="5">
    <source>
        <dbReference type="EMBL" id="MBB5685363.1"/>
    </source>
</evidence>
<feature type="domain" description="HTH tetR-type" evidence="4">
    <location>
        <begin position="6"/>
        <end position="66"/>
    </location>
</feature>
<dbReference type="Pfam" id="PF14246">
    <property type="entry name" value="TetR_C_7"/>
    <property type="match status" value="1"/>
</dbReference>
<dbReference type="Proteomes" id="UP000549617">
    <property type="component" value="Unassembled WGS sequence"/>
</dbReference>
<dbReference type="PRINTS" id="PR00455">
    <property type="entry name" value="HTHTETR"/>
</dbReference>
<protein>
    <submittedName>
        <fullName evidence="5">AcrR family transcriptional regulator</fullName>
    </submittedName>
</protein>
<feature type="DNA-binding region" description="H-T-H motif" evidence="2">
    <location>
        <begin position="29"/>
        <end position="48"/>
    </location>
</feature>
<dbReference type="Gene3D" id="1.10.357.10">
    <property type="entry name" value="Tetracycline Repressor, domain 2"/>
    <property type="match status" value="1"/>
</dbReference>
<reference evidence="5 6" key="1">
    <citation type="submission" date="2020-08" db="EMBL/GenBank/DDBJ databases">
        <title>Genomic Encyclopedia of Type Strains, Phase IV (KMG-IV): sequencing the most valuable type-strain genomes for metagenomic binning, comparative biology and taxonomic classification.</title>
        <authorList>
            <person name="Goeker M."/>
        </authorList>
    </citation>
    <scope>NUCLEOTIDE SEQUENCE [LARGE SCALE GENOMIC DNA]</scope>
    <source>
        <strain evidence="5 6">DSM 25079</strain>
    </source>
</reference>
<evidence type="ECO:0000256" key="1">
    <source>
        <dbReference type="ARBA" id="ARBA00023125"/>
    </source>
</evidence>
<dbReference type="Gene3D" id="1.10.10.60">
    <property type="entry name" value="Homeodomain-like"/>
    <property type="match status" value="1"/>
</dbReference>
<sequence length="205" mass="22069">MRVKTESKRQDILDAAAAEFSLRGFHETTLAHVAERMSSSKATIYNYFRSKDELLGAVLAAAAVPATAALLKTWDAALPLAARLNAFAEGYLRMQTGAAAVALQRLLITKGAKSRAILGPFEDDPDTHALPQLVLLFRDEQEKGVLVAGDCLEMARNLCALLHGDLPLRLMFGGMDQATEAQVLESAHAAVRMFIAAYGEGADRA</sequence>
<accession>A0A7W9AGX0</accession>
<dbReference type="EMBL" id="JACIJC010000002">
    <property type="protein sequence ID" value="MBB5685363.1"/>
    <property type="molecule type" value="Genomic_DNA"/>
</dbReference>
<comment type="caution">
    <text evidence="5">The sequence shown here is derived from an EMBL/GenBank/DDBJ whole genome shotgun (WGS) entry which is preliminary data.</text>
</comment>
<dbReference type="PROSITE" id="PS01081">
    <property type="entry name" value="HTH_TETR_1"/>
    <property type="match status" value="1"/>
</dbReference>
<dbReference type="InterPro" id="IPR001647">
    <property type="entry name" value="HTH_TetR"/>
</dbReference>
<dbReference type="InterPro" id="IPR050109">
    <property type="entry name" value="HTH-type_TetR-like_transc_reg"/>
</dbReference>
<dbReference type="InterPro" id="IPR039536">
    <property type="entry name" value="TetR_C_Proteobacteria"/>
</dbReference>
<dbReference type="GO" id="GO:0003700">
    <property type="term" value="F:DNA-binding transcription factor activity"/>
    <property type="evidence" value="ECO:0007669"/>
    <property type="project" value="TreeGrafter"/>
</dbReference>
<dbReference type="GO" id="GO:0000976">
    <property type="term" value="F:transcription cis-regulatory region binding"/>
    <property type="evidence" value="ECO:0007669"/>
    <property type="project" value="TreeGrafter"/>
</dbReference>
<proteinExistence type="predicted"/>
<dbReference type="PANTHER" id="PTHR30055">
    <property type="entry name" value="HTH-TYPE TRANSCRIPTIONAL REGULATOR RUTR"/>
    <property type="match status" value="1"/>
</dbReference>
<feature type="transmembrane region" description="Helical" evidence="3">
    <location>
        <begin position="54"/>
        <end position="71"/>
    </location>
</feature>
<evidence type="ECO:0000256" key="3">
    <source>
        <dbReference type="SAM" id="Phobius"/>
    </source>
</evidence>
<dbReference type="Pfam" id="PF00440">
    <property type="entry name" value="TetR_N"/>
    <property type="match status" value="1"/>
</dbReference>
<organism evidence="5 6">
    <name type="scientific">Sphingobium boeckii</name>
    <dbReference type="NCBI Taxonomy" id="1082345"/>
    <lineage>
        <taxon>Bacteria</taxon>
        <taxon>Pseudomonadati</taxon>
        <taxon>Pseudomonadota</taxon>
        <taxon>Alphaproteobacteria</taxon>
        <taxon>Sphingomonadales</taxon>
        <taxon>Sphingomonadaceae</taxon>
        <taxon>Sphingobium</taxon>
    </lineage>
</organism>
<dbReference type="AlphaFoldDB" id="A0A7W9AGX0"/>
<keyword evidence="3" id="KW-0812">Transmembrane</keyword>
<keyword evidence="3" id="KW-0472">Membrane</keyword>
<dbReference type="RefSeq" id="WP_184016644.1">
    <property type="nucleotide sequence ID" value="NZ_JACIJC010000002.1"/>
</dbReference>
<keyword evidence="3" id="KW-1133">Transmembrane helix</keyword>